<keyword evidence="11 15" id="KW-0175">Coiled coil</keyword>
<dbReference type="Pfam" id="PF00130">
    <property type="entry name" value="C1_1"/>
    <property type="match status" value="1"/>
</dbReference>
<keyword evidence="4" id="KW-0808">Transferase</keyword>
<dbReference type="InterPro" id="IPR011009">
    <property type="entry name" value="Kinase-like_dom_sf"/>
</dbReference>
<dbReference type="GO" id="GO:0005737">
    <property type="term" value="C:cytoplasm"/>
    <property type="evidence" value="ECO:0007669"/>
    <property type="project" value="TreeGrafter"/>
</dbReference>
<dbReference type="SUPFAM" id="SSF57889">
    <property type="entry name" value="Cysteine-rich domain"/>
    <property type="match status" value="1"/>
</dbReference>
<dbReference type="Gene3D" id="2.30.29.30">
    <property type="entry name" value="Pleckstrin-homology domain (PH domain)/Phosphotyrosine-binding domain (PTB)"/>
    <property type="match status" value="1"/>
</dbReference>
<dbReference type="GO" id="GO:0004674">
    <property type="term" value="F:protein serine/threonine kinase activity"/>
    <property type="evidence" value="ECO:0007669"/>
    <property type="project" value="UniProtKB-KW"/>
</dbReference>
<feature type="region of interest" description="Disordered" evidence="16">
    <location>
        <begin position="179"/>
        <end position="200"/>
    </location>
</feature>
<comment type="similarity">
    <text evidence="12">Belongs to the protein kinase superfamily. STE Ser/Thr protein kinase family. COT1 subfamily.</text>
</comment>
<evidence type="ECO:0000259" key="18">
    <source>
        <dbReference type="PROSITE" id="PS50081"/>
    </source>
</evidence>
<dbReference type="GO" id="GO:0005524">
    <property type="term" value="F:ATP binding"/>
    <property type="evidence" value="ECO:0007669"/>
    <property type="project" value="UniProtKB-KW"/>
</dbReference>
<evidence type="ECO:0000256" key="7">
    <source>
        <dbReference type="ARBA" id="ARBA00022771"/>
    </source>
</evidence>
<evidence type="ECO:0000256" key="14">
    <source>
        <dbReference type="ARBA" id="ARBA00048679"/>
    </source>
</evidence>
<comment type="caution">
    <text evidence="20">The sequence shown here is derived from an EMBL/GenBank/DDBJ whole genome shotgun (WGS) entry which is preliminary data.</text>
</comment>
<dbReference type="PANTHER" id="PTHR22988:SF71">
    <property type="entry name" value="CITRON RHO-INTERACTING KINASE"/>
    <property type="match status" value="1"/>
</dbReference>
<dbReference type="PROSITE" id="PS51285">
    <property type="entry name" value="AGC_KINASE_CTER"/>
    <property type="match status" value="1"/>
</dbReference>
<dbReference type="PROSITE" id="PS00108">
    <property type="entry name" value="PROTEIN_KINASE_ST"/>
    <property type="match status" value="1"/>
</dbReference>
<feature type="coiled-coil region" evidence="15">
    <location>
        <begin position="785"/>
        <end position="812"/>
    </location>
</feature>
<dbReference type="InterPro" id="IPR050839">
    <property type="entry name" value="Rho-assoc_Ser/Thr_Kinase"/>
</dbReference>
<dbReference type="SMART" id="SM00109">
    <property type="entry name" value="C1"/>
    <property type="match status" value="1"/>
</dbReference>
<dbReference type="PROSITE" id="PS50081">
    <property type="entry name" value="ZF_DAG_PE_2"/>
    <property type="match status" value="1"/>
</dbReference>
<dbReference type="EC" id="2.7.11.1" evidence="1"/>
<evidence type="ECO:0000256" key="16">
    <source>
        <dbReference type="SAM" id="MobiDB-lite"/>
    </source>
</evidence>
<keyword evidence="9" id="KW-0862">Zinc</keyword>
<feature type="region of interest" description="Disordered" evidence="16">
    <location>
        <begin position="947"/>
        <end position="979"/>
    </location>
</feature>
<evidence type="ECO:0000256" key="6">
    <source>
        <dbReference type="ARBA" id="ARBA00022741"/>
    </source>
</evidence>
<keyword evidence="3" id="KW-0597">Phosphoprotein</keyword>
<protein>
    <recommendedName>
        <fullName evidence="1">non-specific serine/threonine protein kinase</fullName>
        <ecNumber evidence="1">2.7.11.1</ecNumber>
    </recommendedName>
</protein>
<evidence type="ECO:0000256" key="8">
    <source>
        <dbReference type="ARBA" id="ARBA00022777"/>
    </source>
</evidence>
<dbReference type="Pfam" id="PF25346">
    <property type="entry name" value="PH_MRCK"/>
    <property type="match status" value="1"/>
</dbReference>
<evidence type="ECO:0000256" key="12">
    <source>
        <dbReference type="ARBA" id="ARBA00038271"/>
    </source>
</evidence>
<dbReference type="SUPFAM" id="SSF56112">
    <property type="entry name" value="Protein kinase-like (PK-like)"/>
    <property type="match status" value="1"/>
</dbReference>
<feature type="domain" description="Protein kinase" evidence="17">
    <location>
        <begin position="42"/>
        <end position="371"/>
    </location>
</feature>
<keyword evidence="6" id="KW-0547">Nucleotide-binding</keyword>
<feature type="coiled-coil region" evidence="15">
    <location>
        <begin position="560"/>
        <end position="752"/>
    </location>
</feature>
<dbReference type="Gene3D" id="3.30.60.20">
    <property type="match status" value="1"/>
</dbReference>
<dbReference type="InterPro" id="IPR000961">
    <property type="entry name" value="AGC-kinase_C"/>
</dbReference>
<dbReference type="InterPro" id="IPR008271">
    <property type="entry name" value="Ser/Thr_kinase_AS"/>
</dbReference>
<dbReference type="PROSITE" id="PS00479">
    <property type="entry name" value="ZF_DAG_PE_1"/>
    <property type="match status" value="1"/>
</dbReference>
<dbReference type="InterPro" id="IPR002219">
    <property type="entry name" value="PKC_DAG/PE"/>
</dbReference>
<reference evidence="20" key="1">
    <citation type="journal article" date="2020" name="Fungal Divers.">
        <title>Resolving the Mortierellaceae phylogeny through synthesis of multi-gene phylogenetics and phylogenomics.</title>
        <authorList>
            <person name="Vandepol N."/>
            <person name="Liber J."/>
            <person name="Desiro A."/>
            <person name="Na H."/>
            <person name="Kennedy M."/>
            <person name="Barry K."/>
            <person name="Grigoriev I.V."/>
            <person name="Miller A.N."/>
            <person name="O'Donnell K."/>
            <person name="Stajich J.E."/>
            <person name="Bonito G."/>
        </authorList>
    </citation>
    <scope>NUCLEOTIDE SEQUENCE</scope>
    <source>
        <strain evidence="20">NRRL 2769</strain>
    </source>
</reference>
<proteinExistence type="inferred from homology"/>
<keyword evidence="8 20" id="KW-0418">Kinase</keyword>
<feature type="domain" description="Phorbol-ester/DAG-type" evidence="18">
    <location>
        <begin position="1158"/>
        <end position="1208"/>
    </location>
</feature>
<dbReference type="GO" id="GO:0031032">
    <property type="term" value="P:actomyosin structure organization"/>
    <property type="evidence" value="ECO:0007669"/>
    <property type="project" value="TreeGrafter"/>
</dbReference>
<dbReference type="InterPro" id="IPR057529">
    <property type="entry name" value="MRCK/ROCK_PH"/>
</dbReference>
<evidence type="ECO:0000256" key="4">
    <source>
        <dbReference type="ARBA" id="ARBA00022679"/>
    </source>
</evidence>
<feature type="compositionally biased region" description="Polar residues" evidence="16">
    <location>
        <begin position="957"/>
        <end position="979"/>
    </location>
</feature>
<keyword evidence="21" id="KW-1185">Reference proteome</keyword>
<dbReference type="InterPro" id="IPR000719">
    <property type="entry name" value="Prot_kinase_dom"/>
</dbReference>
<dbReference type="FunFam" id="1.10.510.10:FF:000024">
    <property type="entry name" value="Probable serine/threonine-protein kinase cot-1"/>
    <property type="match status" value="1"/>
</dbReference>
<feature type="compositionally biased region" description="Low complexity" evidence="16">
    <location>
        <begin position="947"/>
        <end position="956"/>
    </location>
</feature>
<evidence type="ECO:0000256" key="10">
    <source>
        <dbReference type="ARBA" id="ARBA00022840"/>
    </source>
</evidence>
<dbReference type="Pfam" id="PF00069">
    <property type="entry name" value="Pkinase"/>
    <property type="match status" value="1"/>
</dbReference>
<evidence type="ECO:0000256" key="2">
    <source>
        <dbReference type="ARBA" id="ARBA00022527"/>
    </source>
</evidence>
<dbReference type="PROSITE" id="PS50011">
    <property type="entry name" value="PROTEIN_KINASE_DOM"/>
    <property type="match status" value="1"/>
</dbReference>
<evidence type="ECO:0000256" key="15">
    <source>
        <dbReference type="SAM" id="Coils"/>
    </source>
</evidence>
<dbReference type="InterPro" id="IPR046349">
    <property type="entry name" value="C1-like_sf"/>
</dbReference>
<evidence type="ECO:0000259" key="17">
    <source>
        <dbReference type="PROSITE" id="PS50011"/>
    </source>
</evidence>
<feature type="domain" description="AGC-kinase C-terminal" evidence="19">
    <location>
        <begin position="372"/>
        <end position="469"/>
    </location>
</feature>
<evidence type="ECO:0000313" key="21">
    <source>
        <dbReference type="Proteomes" id="UP000703661"/>
    </source>
</evidence>
<comment type="catalytic activity">
    <reaction evidence="13">
        <text>L-threonyl-[protein] + ATP = O-phospho-L-threonyl-[protein] + ADP + H(+)</text>
        <dbReference type="Rhea" id="RHEA:46608"/>
        <dbReference type="Rhea" id="RHEA-COMP:11060"/>
        <dbReference type="Rhea" id="RHEA-COMP:11605"/>
        <dbReference type="ChEBI" id="CHEBI:15378"/>
        <dbReference type="ChEBI" id="CHEBI:30013"/>
        <dbReference type="ChEBI" id="CHEBI:30616"/>
        <dbReference type="ChEBI" id="CHEBI:61977"/>
        <dbReference type="ChEBI" id="CHEBI:456216"/>
        <dbReference type="EC" id="2.7.11.1"/>
    </reaction>
</comment>
<dbReference type="PANTHER" id="PTHR22988">
    <property type="entry name" value="MYOTONIC DYSTROPHY S/T KINASE-RELATED"/>
    <property type="match status" value="1"/>
</dbReference>
<dbReference type="OrthoDB" id="3638488at2759"/>
<evidence type="ECO:0000256" key="5">
    <source>
        <dbReference type="ARBA" id="ARBA00022723"/>
    </source>
</evidence>
<evidence type="ECO:0000259" key="19">
    <source>
        <dbReference type="PROSITE" id="PS51285"/>
    </source>
</evidence>
<organism evidence="20 21">
    <name type="scientific">Entomortierella chlamydospora</name>
    <dbReference type="NCBI Taxonomy" id="101097"/>
    <lineage>
        <taxon>Eukaryota</taxon>
        <taxon>Fungi</taxon>
        <taxon>Fungi incertae sedis</taxon>
        <taxon>Mucoromycota</taxon>
        <taxon>Mortierellomycotina</taxon>
        <taxon>Mortierellomycetes</taxon>
        <taxon>Mortierellales</taxon>
        <taxon>Mortierellaceae</taxon>
        <taxon>Entomortierella</taxon>
    </lineage>
</organism>
<keyword evidence="10" id="KW-0067">ATP-binding</keyword>
<gene>
    <name evidence="20" type="primary">CDC42BPA</name>
    <name evidence="20" type="ORF">BGZ80_005875</name>
</gene>
<dbReference type="Gene3D" id="1.10.510.10">
    <property type="entry name" value="Transferase(Phosphotransferase) domain 1"/>
    <property type="match status" value="1"/>
</dbReference>
<evidence type="ECO:0000256" key="9">
    <source>
        <dbReference type="ARBA" id="ARBA00022833"/>
    </source>
</evidence>
<dbReference type="EMBL" id="JAAAID010000029">
    <property type="protein sequence ID" value="KAG0024110.1"/>
    <property type="molecule type" value="Genomic_DNA"/>
</dbReference>
<evidence type="ECO:0000256" key="11">
    <source>
        <dbReference type="ARBA" id="ARBA00023054"/>
    </source>
</evidence>
<feature type="compositionally biased region" description="Acidic residues" evidence="16">
    <location>
        <begin position="191"/>
        <end position="200"/>
    </location>
</feature>
<keyword evidence="2" id="KW-0723">Serine/threonine-protein kinase</keyword>
<feature type="coiled-coil region" evidence="15">
    <location>
        <begin position="981"/>
        <end position="1008"/>
    </location>
</feature>
<sequence length="1260" mass="142510">MLKSYHVAPLGQNYTEFLESSGEKSLATFLQERLEKYKECVLELSQYELSGAEGTHVRGGIDALVDGLIAIHDDTRAMLHTENWGALPAFWERFEKIVSKLKLLRVNKDDFETIKALTRGQYGKKILYMEEREVLAITSEWFPTLHAAFQDEINLYLVMEYASGGDLYSILDKKQDELNKQGSGGSAEANQDTDDDDEDTTLNEDEIRFYIAEIILAVSELHQNNYIHRDLKPQNILLDATGHIMLADFGACARLDASGQVHGQTVPLGTWDYMSPEVVDAQSGGKPYGKEVDWWAVGVVMYELLVGEPPFFAESAMGIIRLLRDHEKNLSFDKAPSLSNECKDLITRLLARKENRLGKNGVEEIKAHSFFKGIDWDNIRKEKCELVNHFPLGHEYYVATPPFLPIIEAPDDTSNFRFDDDLDGSDETVQDKQSTVVDYRGGQLRRFEGYNLAFIGYTYQTFVDFGGNRSAMERPASIPKESVNSKFKREPSLTGLDKEDVGRMRMEQEIFRLTGELSTKEDLLTELNTVHQALLTQYDEHVARATAAESELSAKLVGIAAVAERERVEAEEATLDLKNNLASQLKKSLQLAQENETLRAKCGELENEIERQRESILKQEIEGGKVSVLKAENEELRNQKEHDKLRENQLLLAEMERGNRLREENEALRLQIRDLERQEEQSGQEYRNSISELKKTLRGVQEDVASQLLTRKRLEEELNQHIEARSTLQESLNKALEKLEQRDIEVAQLTKACEMAMDSSTAGVNGNGSVRTIYPSMLKRERASNKVLVQQLEEQGEKITELENTIKQLEQDKGRQHGLRSPDRVISPVQSIWTHETTLLASPTKMLMDLCSPDDVSGWIRVSWPSTDKKGGKQIWKKQFIVLRDLKIFALEKEEDPNTAQDCKLLADLRSDFFCVRTVNRSELIHASSKELECIFQVRSSNVGTASTASNLSTATMETVSSSPNSTQGSTPLTSTSNLSRSEIQAKIDSLKAEIQKEEQIKRGAESMQTTWMGSKGTSDAYLKSKENVDVSIKLIKEKTAEVERLTILLNAPEVKTESSPDLFSAERSHRVKELEKLITIEKSHLEAAEKMAAPLMNSAHNAVRRNWKSAVEVQKESSKQRLISLNAELEKVSSGSKGSVPPQQGLGAWTQTREIYGHNFHLKHYATPKSCHQCHDVLWGSQKSGYECSGCKYVAHRQCLDVLTISCQEQQGLRHSLPIYLLAHDKHEQRRWIRTIELHRKRAETLINSSTSSTLNSTP</sequence>
<dbReference type="Gene3D" id="3.30.200.20">
    <property type="entry name" value="Phosphorylase Kinase, domain 1"/>
    <property type="match status" value="2"/>
</dbReference>
<dbReference type="Proteomes" id="UP000703661">
    <property type="component" value="Unassembled WGS sequence"/>
</dbReference>
<evidence type="ECO:0000256" key="1">
    <source>
        <dbReference type="ARBA" id="ARBA00012513"/>
    </source>
</evidence>
<dbReference type="AlphaFoldDB" id="A0A9P6T557"/>
<accession>A0A9P6T557</accession>
<keyword evidence="7" id="KW-0863">Zinc-finger</keyword>
<evidence type="ECO:0000256" key="13">
    <source>
        <dbReference type="ARBA" id="ARBA00047899"/>
    </source>
</evidence>
<name>A0A9P6T557_9FUNG</name>
<dbReference type="InterPro" id="IPR011993">
    <property type="entry name" value="PH-like_dom_sf"/>
</dbReference>
<evidence type="ECO:0000313" key="20">
    <source>
        <dbReference type="EMBL" id="KAG0024110.1"/>
    </source>
</evidence>
<comment type="catalytic activity">
    <reaction evidence="14">
        <text>L-seryl-[protein] + ATP = O-phospho-L-seryl-[protein] + ADP + H(+)</text>
        <dbReference type="Rhea" id="RHEA:17989"/>
        <dbReference type="Rhea" id="RHEA-COMP:9863"/>
        <dbReference type="Rhea" id="RHEA-COMP:11604"/>
        <dbReference type="ChEBI" id="CHEBI:15378"/>
        <dbReference type="ChEBI" id="CHEBI:29999"/>
        <dbReference type="ChEBI" id="CHEBI:30616"/>
        <dbReference type="ChEBI" id="CHEBI:83421"/>
        <dbReference type="ChEBI" id="CHEBI:456216"/>
        <dbReference type="EC" id="2.7.11.1"/>
    </reaction>
</comment>
<keyword evidence="5" id="KW-0479">Metal-binding</keyword>
<dbReference type="GO" id="GO:0008270">
    <property type="term" value="F:zinc ion binding"/>
    <property type="evidence" value="ECO:0007669"/>
    <property type="project" value="UniProtKB-KW"/>
</dbReference>
<evidence type="ECO:0000256" key="3">
    <source>
        <dbReference type="ARBA" id="ARBA00022553"/>
    </source>
</evidence>
<dbReference type="GO" id="GO:0005856">
    <property type="term" value="C:cytoskeleton"/>
    <property type="evidence" value="ECO:0007669"/>
    <property type="project" value="TreeGrafter"/>
</dbReference>
<dbReference type="SMART" id="SM00220">
    <property type="entry name" value="S_TKc"/>
    <property type="match status" value="1"/>
</dbReference>